<dbReference type="AlphaFoldDB" id="A0AAD8AFF3"/>
<proteinExistence type="predicted"/>
<evidence type="ECO:0000256" key="1">
    <source>
        <dbReference type="SAM" id="MobiDB-lite"/>
    </source>
</evidence>
<feature type="compositionally biased region" description="Polar residues" evidence="1">
    <location>
        <begin position="1"/>
        <end position="21"/>
    </location>
</feature>
<gene>
    <name evidence="2" type="ORF">L9F63_011415</name>
</gene>
<sequence length="90" mass="9956">MRDTSHSTSLKKSNNCSSTGSDFALTTGKKCDHRTPPQFSSLFLHPSRFFHFPTVDDCNATLNSPIVICCCIFSVILTNDISTEFECESS</sequence>
<evidence type="ECO:0000313" key="3">
    <source>
        <dbReference type="Proteomes" id="UP001233999"/>
    </source>
</evidence>
<feature type="non-terminal residue" evidence="2">
    <location>
        <position position="1"/>
    </location>
</feature>
<accession>A0AAD8AFF3</accession>
<dbReference type="EMBL" id="JASPKZ010001587">
    <property type="protein sequence ID" value="KAJ9597705.1"/>
    <property type="molecule type" value="Genomic_DNA"/>
</dbReference>
<organism evidence="2 3">
    <name type="scientific">Diploptera punctata</name>
    <name type="common">Pacific beetle cockroach</name>
    <dbReference type="NCBI Taxonomy" id="6984"/>
    <lineage>
        <taxon>Eukaryota</taxon>
        <taxon>Metazoa</taxon>
        <taxon>Ecdysozoa</taxon>
        <taxon>Arthropoda</taxon>
        <taxon>Hexapoda</taxon>
        <taxon>Insecta</taxon>
        <taxon>Pterygota</taxon>
        <taxon>Neoptera</taxon>
        <taxon>Polyneoptera</taxon>
        <taxon>Dictyoptera</taxon>
        <taxon>Blattodea</taxon>
        <taxon>Blaberoidea</taxon>
        <taxon>Blaberidae</taxon>
        <taxon>Diplopterinae</taxon>
        <taxon>Diploptera</taxon>
    </lineage>
</organism>
<keyword evidence="3" id="KW-1185">Reference proteome</keyword>
<reference evidence="2" key="1">
    <citation type="journal article" date="2023" name="IScience">
        <title>Live-bearing cockroach genome reveals convergent evolutionary mechanisms linked to viviparity in insects and beyond.</title>
        <authorList>
            <person name="Fouks B."/>
            <person name="Harrison M.C."/>
            <person name="Mikhailova A.A."/>
            <person name="Marchal E."/>
            <person name="English S."/>
            <person name="Carruthers M."/>
            <person name="Jennings E.C."/>
            <person name="Chiamaka E.L."/>
            <person name="Frigard R.A."/>
            <person name="Pippel M."/>
            <person name="Attardo G.M."/>
            <person name="Benoit J.B."/>
            <person name="Bornberg-Bauer E."/>
            <person name="Tobe S.S."/>
        </authorList>
    </citation>
    <scope>NUCLEOTIDE SEQUENCE</scope>
    <source>
        <strain evidence="2">Stay&amp;Tobe</strain>
    </source>
</reference>
<feature type="non-terminal residue" evidence="2">
    <location>
        <position position="90"/>
    </location>
</feature>
<protein>
    <submittedName>
        <fullName evidence="2">Uncharacterized protein</fullName>
    </submittedName>
</protein>
<name>A0AAD8AFF3_DIPPU</name>
<reference evidence="2" key="2">
    <citation type="submission" date="2023-05" db="EMBL/GenBank/DDBJ databases">
        <authorList>
            <person name="Fouks B."/>
        </authorList>
    </citation>
    <scope>NUCLEOTIDE SEQUENCE</scope>
    <source>
        <strain evidence="2">Stay&amp;Tobe</strain>
        <tissue evidence="2">Testes</tissue>
    </source>
</reference>
<comment type="caution">
    <text evidence="2">The sequence shown here is derived from an EMBL/GenBank/DDBJ whole genome shotgun (WGS) entry which is preliminary data.</text>
</comment>
<evidence type="ECO:0000313" key="2">
    <source>
        <dbReference type="EMBL" id="KAJ9597705.1"/>
    </source>
</evidence>
<dbReference type="Proteomes" id="UP001233999">
    <property type="component" value="Unassembled WGS sequence"/>
</dbReference>
<feature type="region of interest" description="Disordered" evidence="1">
    <location>
        <begin position="1"/>
        <end position="22"/>
    </location>
</feature>